<comment type="similarity">
    <text evidence="1">Belongs to the TolB family.</text>
</comment>
<feature type="DNA-binding region" description="OmpR/PhoB-type" evidence="3">
    <location>
        <begin position="1"/>
        <end position="98"/>
    </location>
</feature>
<dbReference type="InterPro" id="IPR036388">
    <property type="entry name" value="WH-like_DNA-bd_sf"/>
</dbReference>
<dbReference type="SMART" id="SM00862">
    <property type="entry name" value="Trans_reg_C"/>
    <property type="match status" value="1"/>
</dbReference>
<evidence type="ECO:0000256" key="2">
    <source>
        <dbReference type="ARBA" id="ARBA00023125"/>
    </source>
</evidence>
<feature type="domain" description="OmpR/PhoB-type" evidence="4">
    <location>
        <begin position="1"/>
        <end position="98"/>
    </location>
</feature>
<gene>
    <name evidence="5" type="ORF">FLL45_04555</name>
</gene>
<dbReference type="GO" id="GO:0003677">
    <property type="term" value="F:DNA binding"/>
    <property type="evidence" value="ECO:0007669"/>
    <property type="project" value="UniProtKB-UniRule"/>
</dbReference>
<dbReference type="PANTHER" id="PTHR36842:SF1">
    <property type="entry name" value="PROTEIN TOLB"/>
    <property type="match status" value="1"/>
</dbReference>
<evidence type="ECO:0000256" key="3">
    <source>
        <dbReference type="PROSITE-ProRule" id="PRU01091"/>
    </source>
</evidence>
<dbReference type="AlphaFoldDB" id="A0A545TJ16"/>
<evidence type="ECO:0000313" key="5">
    <source>
        <dbReference type="EMBL" id="TQV77222.1"/>
    </source>
</evidence>
<dbReference type="SUPFAM" id="SSF46894">
    <property type="entry name" value="C-terminal effector domain of the bipartite response regulators"/>
    <property type="match status" value="1"/>
</dbReference>
<dbReference type="PROSITE" id="PS51755">
    <property type="entry name" value="OMPR_PHOB"/>
    <property type="match status" value="1"/>
</dbReference>
<dbReference type="PANTHER" id="PTHR36842">
    <property type="entry name" value="PROTEIN TOLB HOMOLOG"/>
    <property type="match status" value="1"/>
</dbReference>
<dbReference type="GO" id="GO:0006355">
    <property type="term" value="P:regulation of DNA-templated transcription"/>
    <property type="evidence" value="ECO:0007669"/>
    <property type="project" value="InterPro"/>
</dbReference>
<organism evidence="5 6">
    <name type="scientific">Aliikangiella marina</name>
    <dbReference type="NCBI Taxonomy" id="1712262"/>
    <lineage>
        <taxon>Bacteria</taxon>
        <taxon>Pseudomonadati</taxon>
        <taxon>Pseudomonadota</taxon>
        <taxon>Gammaproteobacteria</taxon>
        <taxon>Oceanospirillales</taxon>
        <taxon>Pleioneaceae</taxon>
        <taxon>Aliikangiella</taxon>
    </lineage>
</organism>
<comment type="caution">
    <text evidence="5">The sequence shown here is derived from an EMBL/GenBank/DDBJ whole genome shotgun (WGS) entry which is preliminary data.</text>
</comment>
<dbReference type="InterPro" id="IPR001867">
    <property type="entry name" value="OmpR/PhoB-type_DNA-bd"/>
</dbReference>
<dbReference type="GO" id="GO:0000160">
    <property type="term" value="P:phosphorelay signal transduction system"/>
    <property type="evidence" value="ECO:0007669"/>
    <property type="project" value="InterPro"/>
</dbReference>
<name>A0A545TJ16_9GAMM</name>
<dbReference type="Gene3D" id="1.10.10.10">
    <property type="entry name" value="Winged helix-like DNA-binding domain superfamily/Winged helix DNA-binding domain"/>
    <property type="match status" value="1"/>
</dbReference>
<evidence type="ECO:0000256" key="1">
    <source>
        <dbReference type="ARBA" id="ARBA00009820"/>
    </source>
</evidence>
<dbReference type="OrthoDB" id="6113168at2"/>
<dbReference type="RefSeq" id="WP_142940796.1">
    <property type="nucleotide sequence ID" value="NZ_VIKR01000001.1"/>
</dbReference>
<evidence type="ECO:0000259" key="4">
    <source>
        <dbReference type="PROSITE" id="PS51755"/>
    </source>
</evidence>
<dbReference type="Pfam" id="PF07676">
    <property type="entry name" value="PD40"/>
    <property type="match status" value="1"/>
</dbReference>
<keyword evidence="6" id="KW-1185">Reference proteome</keyword>
<protein>
    <recommendedName>
        <fullName evidence="4">OmpR/PhoB-type domain-containing protein</fullName>
    </recommendedName>
</protein>
<reference evidence="5 6" key="1">
    <citation type="submission" date="2019-06" db="EMBL/GenBank/DDBJ databases">
        <title>Draft genome of Aliikangiella marina GYP-15.</title>
        <authorList>
            <person name="Wang G."/>
        </authorList>
    </citation>
    <scope>NUCLEOTIDE SEQUENCE [LARGE SCALE GENOMIC DNA]</scope>
    <source>
        <strain evidence="5 6">GYP-15</strain>
    </source>
</reference>
<dbReference type="InterPro" id="IPR016032">
    <property type="entry name" value="Sig_transdc_resp-reg_C-effctor"/>
</dbReference>
<dbReference type="InterPro" id="IPR011042">
    <property type="entry name" value="6-blade_b-propeller_TolB-like"/>
</dbReference>
<accession>A0A545TJ16</accession>
<dbReference type="CDD" id="cd00383">
    <property type="entry name" value="trans_reg_C"/>
    <property type="match status" value="1"/>
</dbReference>
<keyword evidence="2 3" id="KW-0238">DNA-binding</keyword>
<evidence type="ECO:0000313" key="6">
    <source>
        <dbReference type="Proteomes" id="UP000317839"/>
    </source>
</evidence>
<dbReference type="Gene3D" id="2.120.10.30">
    <property type="entry name" value="TolB, C-terminal domain"/>
    <property type="match status" value="2"/>
</dbReference>
<proteinExistence type="inferred from homology"/>
<dbReference type="InterPro" id="IPR011659">
    <property type="entry name" value="WD40"/>
</dbReference>
<dbReference type="Proteomes" id="UP000317839">
    <property type="component" value="Unassembled WGS sequence"/>
</dbReference>
<dbReference type="SUPFAM" id="SSF82171">
    <property type="entry name" value="DPP6 N-terminal domain-like"/>
    <property type="match status" value="1"/>
</dbReference>
<dbReference type="Pfam" id="PF00486">
    <property type="entry name" value="Trans_reg_C"/>
    <property type="match status" value="1"/>
</dbReference>
<dbReference type="EMBL" id="VIKR01000001">
    <property type="protein sequence ID" value="TQV77222.1"/>
    <property type="molecule type" value="Genomic_DNA"/>
</dbReference>
<sequence>MRWKIEQFVFCEKQQSLLNEGGRQQLEPMVVELLAYFCRNPNKTISRDQLIEHVWAGRIITDNAVTKVITKLRKYFDDDPKAPRFIATFPKKGYRFIATAYEIRDDIAGSATVHSGVQNSSIEQNMGNDRQQTQQPEHKQSVLERLATPPVIVLSLFVAVTVIFVSRVLLVSNSTSNNLQPIFTQVKAVTRDPGRESRPQISPDGKYLAYVEVRDRKMRLWIKSLEDETAIEVNHGEATNVWVDSLSWNSDGSQFVYLVTTPESCRYFIRDFDQLSLGEPELIHNCPVGSYGKIAFTHDDNRVVYSEASKRRAPFELFELNLSSSKKRRVNQPELFLGGNSQFDVHPTQNRLLISSPDEQQWEGFYSLDLETDELELLFKQDAFICCGRWDHTGERVILMGEHPATELVSFDLKGKDAQVIYSGSEQVRVPERHVNGQDYLFPIVQVNQNAYFYSFETQQSTAIANSSVDDSLAVLAHHDDQVAYISLSSGEEEIWLTNYEGSWRKKLTNFEAGLHYLELGWSHDGKNIFGLTFNKIHVIDTTTGKKKVLKIPQVEIRGVSWKDNETISYSIKTVNGWQVHYYNLETNDVVVNNEGWQYVSYASNPDDTLWLNSDNKLLVGSERLHILDSDIDSKYLVDGRQFNLKKREKLWAWSQFNKGRHQLSLKNGLDNKAELLLMSDSYHFDLTKKGVVFHRMESVKSDIYQTASD</sequence>